<accession>A0A2H5EZ91</accession>
<dbReference type="OrthoDB" id="6425046at2"/>
<evidence type="ECO:0000259" key="1">
    <source>
        <dbReference type="Pfam" id="PF24832"/>
    </source>
</evidence>
<evidence type="ECO:0000313" key="3">
    <source>
        <dbReference type="Proteomes" id="UP000234530"/>
    </source>
</evidence>
<organism evidence="2 3">
    <name type="scientific">Paracoccus zhejiangensis</name>
    <dbReference type="NCBI Taxonomy" id="1077935"/>
    <lineage>
        <taxon>Bacteria</taxon>
        <taxon>Pseudomonadati</taxon>
        <taxon>Pseudomonadota</taxon>
        <taxon>Alphaproteobacteria</taxon>
        <taxon>Rhodobacterales</taxon>
        <taxon>Paracoccaceae</taxon>
        <taxon>Paracoccus</taxon>
    </lineage>
</organism>
<sequence>MTAASFLTKRFHTKGKVVIISDVLANPEGFLWSDALYAEPVKLLSAGTPCLVHDPNDVEDNDTDLPKAAIDTGFRYVLAMQTLQSIVENLQLQGRAGSPEERLQALNFYLENDAFISIRR</sequence>
<dbReference type="KEGG" id="pzh:CX676_10945"/>
<dbReference type="Proteomes" id="UP000234530">
    <property type="component" value="Chromosome"/>
</dbReference>
<name>A0A2H5EZ91_9RHOB</name>
<feature type="domain" description="DUF7716" evidence="1">
    <location>
        <begin position="19"/>
        <end position="118"/>
    </location>
</feature>
<evidence type="ECO:0000313" key="2">
    <source>
        <dbReference type="EMBL" id="AUH64618.1"/>
    </source>
</evidence>
<dbReference type="Pfam" id="PF24832">
    <property type="entry name" value="DUF7716"/>
    <property type="match status" value="1"/>
</dbReference>
<dbReference type="EMBL" id="CP025430">
    <property type="protein sequence ID" value="AUH64618.1"/>
    <property type="molecule type" value="Genomic_DNA"/>
</dbReference>
<proteinExistence type="predicted"/>
<gene>
    <name evidence="2" type="ORF">CX676_10945</name>
</gene>
<reference evidence="2 3" key="1">
    <citation type="journal article" date="2013" name="Antonie Van Leeuwenhoek">
        <title>Paracoccus zhejiangensis sp. nov., isolated from activated sludge in wastewater-treatment system.</title>
        <authorList>
            <person name="Wu Z.G."/>
            <person name="Zhang D.F."/>
            <person name="Liu Y.L."/>
            <person name="Wang F."/>
            <person name="Jiang X."/>
            <person name="Li C."/>
            <person name="Li S.P."/>
            <person name="Hong Q."/>
            <person name="Li W.J."/>
        </authorList>
    </citation>
    <scope>NUCLEOTIDE SEQUENCE [LARGE SCALE GENOMIC DNA]</scope>
    <source>
        <strain evidence="2 3">J6</strain>
    </source>
</reference>
<dbReference type="InterPro" id="IPR056133">
    <property type="entry name" value="DUF7716"/>
</dbReference>
<keyword evidence="3" id="KW-1185">Reference proteome</keyword>
<protein>
    <recommendedName>
        <fullName evidence="1">DUF7716 domain-containing protein</fullName>
    </recommendedName>
</protein>
<dbReference type="AlphaFoldDB" id="A0A2H5EZ91"/>